<organism evidence="2 3">
    <name type="scientific">Paenibacillus soyae</name>
    <dbReference type="NCBI Taxonomy" id="2969249"/>
    <lineage>
        <taxon>Bacteria</taxon>
        <taxon>Bacillati</taxon>
        <taxon>Bacillota</taxon>
        <taxon>Bacilli</taxon>
        <taxon>Bacillales</taxon>
        <taxon>Paenibacillaceae</taxon>
        <taxon>Paenibacillus</taxon>
    </lineage>
</organism>
<feature type="domain" description="Serine aminopeptidase S33" evidence="1">
    <location>
        <begin position="27"/>
        <end position="262"/>
    </location>
</feature>
<dbReference type="InterPro" id="IPR051044">
    <property type="entry name" value="MAG_DAG_Lipase"/>
</dbReference>
<name>A0A9X2SBX5_9BACL</name>
<evidence type="ECO:0000313" key="2">
    <source>
        <dbReference type="EMBL" id="MCR2806108.1"/>
    </source>
</evidence>
<dbReference type="PRINTS" id="PR00111">
    <property type="entry name" value="ABHYDROLASE"/>
</dbReference>
<accession>A0A9X2SBX5</accession>
<dbReference type="SUPFAM" id="SSF53474">
    <property type="entry name" value="alpha/beta-Hydrolases"/>
    <property type="match status" value="1"/>
</dbReference>
<gene>
    <name evidence="2" type="ORF">NQZ67_19680</name>
</gene>
<dbReference type="RefSeq" id="WP_257449246.1">
    <property type="nucleotide sequence ID" value="NZ_JANIPJ010000015.1"/>
</dbReference>
<sequence>MLREEWQVHGISGRKLYVREWKPAEIKAQAVAVIVHGHGEQGERYRHVAERMTDSGIVVVGYDLQGHGRSEGARGHIASIEEAIDDTMAILAEAKERHPGLPVYLYGHSMGGNIALNTALSRRPDMQGLIISSPWLRLAFKPPAIKEWLGRGVAKLWPALRMGSGLKPEDLYRPSDLNISPIQDDSLNHTIITPKAYLEVQEAGERALRNGHELQLPLLLLHGDADRITCYESSKRLASSLGERCEWISVEGGYHELHNDIDGARTIDMIIDWIHSQLSSHAHR</sequence>
<proteinExistence type="predicted"/>
<keyword evidence="3" id="KW-1185">Reference proteome</keyword>
<comment type="caution">
    <text evidence="2">The sequence shown here is derived from an EMBL/GenBank/DDBJ whole genome shotgun (WGS) entry which is preliminary data.</text>
</comment>
<evidence type="ECO:0000313" key="3">
    <source>
        <dbReference type="Proteomes" id="UP001141950"/>
    </source>
</evidence>
<dbReference type="Proteomes" id="UP001141950">
    <property type="component" value="Unassembled WGS sequence"/>
</dbReference>
<dbReference type="InterPro" id="IPR029058">
    <property type="entry name" value="AB_hydrolase_fold"/>
</dbReference>
<dbReference type="EMBL" id="JANIPJ010000015">
    <property type="protein sequence ID" value="MCR2806108.1"/>
    <property type="molecule type" value="Genomic_DNA"/>
</dbReference>
<dbReference type="Gene3D" id="3.40.50.1820">
    <property type="entry name" value="alpha/beta hydrolase"/>
    <property type="match status" value="1"/>
</dbReference>
<dbReference type="AlphaFoldDB" id="A0A9X2SBX5"/>
<reference evidence="2" key="1">
    <citation type="submission" date="2022-08" db="EMBL/GenBank/DDBJ databases">
        <title>The genomic sequence of strain Paenibacillus sp. SCIV0701.</title>
        <authorList>
            <person name="Zhao H."/>
        </authorList>
    </citation>
    <scope>NUCLEOTIDE SEQUENCE</scope>
    <source>
        <strain evidence="2">SCIV0701</strain>
    </source>
</reference>
<dbReference type="Pfam" id="PF12146">
    <property type="entry name" value="Hydrolase_4"/>
    <property type="match status" value="1"/>
</dbReference>
<dbReference type="InterPro" id="IPR022742">
    <property type="entry name" value="Hydrolase_4"/>
</dbReference>
<protein>
    <submittedName>
        <fullName evidence="2">Lysophospholipase</fullName>
    </submittedName>
</protein>
<evidence type="ECO:0000259" key="1">
    <source>
        <dbReference type="Pfam" id="PF12146"/>
    </source>
</evidence>
<dbReference type="PANTHER" id="PTHR11614">
    <property type="entry name" value="PHOSPHOLIPASE-RELATED"/>
    <property type="match status" value="1"/>
</dbReference>
<dbReference type="InterPro" id="IPR000073">
    <property type="entry name" value="AB_hydrolase_1"/>
</dbReference>